<comment type="caution">
    <text evidence="1">The sequence shown here is derived from an EMBL/GenBank/DDBJ whole genome shotgun (WGS) entry which is preliminary data.</text>
</comment>
<protein>
    <submittedName>
        <fullName evidence="1">Uncharacterized protein</fullName>
    </submittedName>
</protein>
<dbReference type="EMBL" id="LAZP02000712">
    <property type="protein sequence ID" value="PFH55935.1"/>
    <property type="molecule type" value="Genomic_DNA"/>
</dbReference>
<sequence length="115" mass="13082">MLRPRLSVKGADDEATRCCRQSFCSEAGRQVYLSVDGKQEAGHEADIARVPMQLSQGLADHDNERRRRKQDLVLDLVYEMPARSVYTRLVPPRRFVGKLQGSDTQQLVWRVLAIA</sequence>
<dbReference type="Proteomes" id="UP000037136">
    <property type="component" value="Unassembled WGS sequence"/>
</dbReference>
<name>A0A2A9P373_OPHUN</name>
<keyword evidence="2" id="KW-1185">Reference proteome</keyword>
<reference evidence="1 2" key="2">
    <citation type="journal article" date="2017" name="Sci. Rep.">
        <title>Ant-infecting Ophiocordyceps genomes reveal a high diversity of potential behavioral manipulation genes and a possible major role for enterotoxins.</title>
        <authorList>
            <person name="de Bekker C."/>
            <person name="Ohm R.A."/>
            <person name="Evans H.C."/>
            <person name="Brachmann A."/>
            <person name="Hughes D.P."/>
        </authorList>
    </citation>
    <scope>NUCLEOTIDE SEQUENCE [LARGE SCALE GENOMIC DNA]</scope>
    <source>
        <strain evidence="1 2">SC16a</strain>
    </source>
</reference>
<evidence type="ECO:0000313" key="1">
    <source>
        <dbReference type="EMBL" id="PFH55935.1"/>
    </source>
</evidence>
<evidence type="ECO:0000313" key="2">
    <source>
        <dbReference type="Proteomes" id="UP000037136"/>
    </source>
</evidence>
<proteinExistence type="predicted"/>
<gene>
    <name evidence="1" type="ORF">XA68_17372</name>
</gene>
<dbReference type="AlphaFoldDB" id="A0A2A9P373"/>
<organism evidence="1 2">
    <name type="scientific">Ophiocordyceps unilateralis</name>
    <name type="common">Zombie-ant fungus</name>
    <name type="synonym">Torrubia unilateralis</name>
    <dbReference type="NCBI Taxonomy" id="268505"/>
    <lineage>
        <taxon>Eukaryota</taxon>
        <taxon>Fungi</taxon>
        <taxon>Dikarya</taxon>
        <taxon>Ascomycota</taxon>
        <taxon>Pezizomycotina</taxon>
        <taxon>Sordariomycetes</taxon>
        <taxon>Hypocreomycetidae</taxon>
        <taxon>Hypocreales</taxon>
        <taxon>Ophiocordycipitaceae</taxon>
        <taxon>Ophiocordyceps</taxon>
    </lineage>
</organism>
<accession>A0A2A9P373</accession>
<reference evidence="1 2" key="1">
    <citation type="journal article" date="2015" name="BMC Genomics">
        <title>Gene expression during zombie ant biting behavior reflects the complexity underlying fungal parasitic behavioral manipulation.</title>
        <authorList>
            <person name="de Bekker C."/>
            <person name="Ohm R.A."/>
            <person name="Loreto R.G."/>
            <person name="Sebastian A."/>
            <person name="Albert I."/>
            <person name="Merrow M."/>
            <person name="Brachmann A."/>
            <person name="Hughes D.P."/>
        </authorList>
    </citation>
    <scope>NUCLEOTIDE SEQUENCE [LARGE SCALE GENOMIC DNA]</scope>
    <source>
        <strain evidence="1 2">SC16a</strain>
    </source>
</reference>